<dbReference type="RefSeq" id="WP_136530152.1">
    <property type="nucleotide sequence ID" value="NZ_STGX01000009.1"/>
</dbReference>
<evidence type="ECO:0000313" key="2">
    <source>
        <dbReference type="Proteomes" id="UP000305792"/>
    </source>
</evidence>
<gene>
    <name evidence="1" type="ORF">E9998_13080</name>
</gene>
<dbReference type="AlphaFoldDB" id="A0A4S8PHP4"/>
<evidence type="ECO:0000313" key="1">
    <source>
        <dbReference type="EMBL" id="THV27919.1"/>
    </source>
</evidence>
<organism evidence="1 2">
    <name type="scientific">Glycomyces paridis</name>
    <dbReference type="NCBI Taxonomy" id="2126555"/>
    <lineage>
        <taxon>Bacteria</taxon>
        <taxon>Bacillati</taxon>
        <taxon>Actinomycetota</taxon>
        <taxon>Actinomycetes</taxon>
        <taxon>Glycomycetales</taxon>
        <taxon>Glycomycetaceae</taxon>
        <taxon>Glycomyces</taxon>
    </lineage>
</organism>
<protein>
    <submittedName>
        <fullName evidence="1">Uncharacterized protein</fullName>
    </submittedName>
</protein>
<accession>A0A4S8PHP4</accession>
<dbReference type="Proteomes" id="UP000305792">
    <property type="component" value="Unassembled WGS sequence"/>
</dbReference>
<name>A0A4S8PHP4_9ACTN</name>
<sequence>MSDIAERISYPEVGEGLRITVICGLCDTQVRFTFSVEAYPEEPWRIIHHGATEQACPECGDSVKLPSCTKAGHAWREVKRAGREPLIVCLVCGHRPHVRDRTSQGGASV</sequence>
<dbReference type="OrthoDB" id="3291726at2"/>
<reference evidence="1 2" key="1">
    <citation type="journal article" date="2018" name="Int. J. Syst. Evol. Microbiol.">
        <title>Glycomyces paridis sp. nov., isolated from the medicinal plant Paris polyphylla.</title>
        <authorList>
            <person name="Fang X.M."/>
            <person name="Bai J.L."/>
            <person name="Su J."/>
            <person name="Zhao L.L."/>
            <person name="Liu H.Y."/>
            <person name="Ma B.P."/>
            <person name="Zhang Y.Q."/>
            <person name="Yu L.Y."/>
        </authorList>
    </citation>
    <scope>NUCLEOTIDE SEQUENCE [LARGE SCALE GENOMIC DNA]</scope>
    <source>
        <strain evidence="1 2">CPCC 204357</strain>
    </source>
</reference>
<dbReference type="EMBL" id="STGX01000009">
    <property type="protein sequence ID" value="THV27919.1"/>
    <property type="molecule type" value="Genomic_DNA"/>
</dbReference>
<keyword evidence="2" id="KW-1185">Reference proteome</keyword>
<proteinExistence type="predicted"/>
<comment type="caution">
    <text evidence="1">The sequence shown here is derived from an EMBL/GenBank/DDBJ whole genome shotgun (WGS) entry which is preliminary data.</text>
</comment>